<protein>
    <submittedName>
        <fullName evidence="2">Uncharacterized protein</fullName>
    </submittedName>
</protein>
<sequence length="119" mass="13570">MLATAFLHGLPAQYRGFKEKYNWIRSTKPDDPPDLDYLYERLHVEEAKQLSIKEEGKANEKTKKDPGNNTTAASIINYGSSQKPRREDKGHSKGTYPECGKTGQTEEDCWTKNPEKIHS</sequence>
<name>A0A9W6A8F0_ASPNG</name>
<evidence type="ECO:0000256" key="1">
    <source>
        <dbReference type="SAM" id="MobiDB-lite"/>
    </source>
</evidence>
<feature type="compositionally biased region" description="Polar residues" evidence="1">
    <location>
        <begin position="67"/>
        <end position="82"/>
    </location>
</feature>
<feature type="compositionally biased region" description="Basic and acidic residues" evidence="1">
    <location>
        <begin position="109"/>
        <end position="119"/>
    </location>
</feature>
<accession>A0A9W6A8F0</accession>
<reference evidence="2" key="1">
    <citation type="submission" date="2022-07" db="EMBL/GenBank/DDBJ databases">
        <title>Taxonomy of Aspergillus series Nigri: significant species reduction supported by multi-species coalescent approaches.</title>
        <authorList>
            <person name="Bian C."/>
            <person name="Kusuya Y."/>
            <person name="Sklenar F."/>
            <person name="D'hooge E."/>
            <person name="Yaguchi T."/>
            <person name="Takahashi H."/>
            <person name="Hubka V."/>
        </authorList>
    </citation>
    <scope>NUCLEOTIDE SEQUENCE</scope>
    <source>
        <strain evidence="2">IFM 63604</strain>
    </source>
</reference>
<evidence type="ECO:0000313" key="3">
    <source>
        <dbReference type="Proteomes" id="UP001144191"/>
    </source>
</evidence>
<comment type="caution">
    <text evidence="2">The sequence shown here is derived from an EMBL/GenBank/DDBJ whole genome shotgun (WGS) entry which is preliminary data.</text>
</comment>
<gene>
    <name evidence="2" type="ORF">AnigIFM63604_002455</name>
</gene>
<feature type="region of interest" description="Disordered" evidence="1">
    <location>
        <begin position="48"/>
        <end position="119"/>
    </location>
</feature>
<feature type="compositionally biased region" description="Basic and acidic residues" evidence="1">
    <location>
        <begin position="48"/>
        <end position="66"/>
    </location>
</feature>
<evidence type="ECO:0000313" key="2">
    <source>
        <dbReference type="EMBL" id="GLA55663.1"/>
    </source>
</evidence>
<dbReference type="EMBL" id="BRPB01000149">
    <property type="protein sequence ID" value="GLA55663.1"/>
    <property type="molecule type" value="Genomic_DNA"/>
</dbReference>
<dbReference type="Proteomes" id="UP001144191">
    <property type="component" value="Unassembled WGS sequence"/>
</dbReference>
<organism evidence="2 3">
    <name type="scientific">Aspergillus niger</name>
    <dbReference type="NCBI Taxonomy" id="5061"/>
    <lineage>
        <taxon>Eukaryota</taxon>
        <taxon>Fungi</taxon>
        <taxon>Dikarya</taxon>
        <taxon>Ascomycota</taxon>
        <taxon>Pezizomycotina</taxon>
        <taxon>Eurotiomycetes</taxon>
        <taxon>Eurotiomycetidae</taxon>
        <taxon>Eurotiales</taxon>
        <taxon>Aspergillaceae</taxon>
        <taxon>Aspergillus</taxon>
        <taxon>Aspergillus subgen. Circumdati</taxon>
    </lineage>
</organism>
<dbReference type="AlphaFoldDB" id="A0A9W6A8F0"/>
<proteinExistence type="predicted"/>